<reference evidence="2 3" key="1">
    <citation type="journal article" date="2005" name="PLoS Biol.">
        <title>The genomes of Oryza sativa: a history of duplications.</title>
        <authorList>
            <person name="Yu J."/>
            <person name="Wang J."/>
            <person name="Lin W."/>
            <person name="Li S."/>
            <person name="Li H."/>
            <person name="Zhou J."/>
            <person name="Ni P."/>
            <person name="Dong W."/>
            <person name="Hu S."/>
            <person name="Zeng C."/>
            <person name="Zhang J."/>
            <person name="Zhang Y."/>
            <person name="Li R."/>
            <person name="Xu Z."/>
            <person name="Li S."/>
            <person name="Li X."/>
            <person name="Zheng H."/>
            <person name="Cong L."/>
            <person name="Lin L."/>
            <person name="Yin J."/>
            <person name="Geng J."/>
            <person name="Li G."/>
            <person name="Shi J."/>
            <person name="Liu J."/>
            <person name="Lv H."/>
            <person name="Li J."/>
            <person name="Wang J."/>
            <person name="Deng Y."/>
            <person name="Ran L."/>
            <person name="Shi X."/>
            <person name="Wang X."/>
            <person name="Wu Q."/>
            <person name="Li C."/>
            <person name="Ren X."/>
            <person name="Wang J."/>
            <person name="Wang X."/>
            <person name="Li D."/>
            <person name="Liu D."/>
            <person name="Zhang X."/>
            <person name="Ji Z."/>
            <person name="Zhao W."/>
            <person name="Sun Y."/>
            <person name="Zhang Z."/>
            <person name="Bao J."/>
            <person name="Han Y."/>
            <person name="Dong L."/>
            <person name="Ji J."/>
            <person name="Chen P."/>
            <person name="Wu S."/>
            <person name="Liu J."/>
            <person name="Xiao Y."/>
            <person name="Bu D."/>
            <person name="Tan J."/>
            <person name="Yang L."/>
            <person name="Ye C."/>
            <person name="Zhang J."/>
            <person name="Xu J."/>
            <person name="Zhou Y."/>
            <person name="Yu Y."/>
            <person name="Zhang B."/>
            <person name="Zhuang S."/>
            <person name="Wei H."/>
            <person name="Liu B."/>
            <person name="Lei M."/>
            <person name="Yu H."/>
            <person name="Li Y."/>
            <person name="Xu H."/>
            <person name="Wei S."/>
            <person name="He X."/>
            <person name="Fang L."/>
            <person name="Zhang Z."/>
            <person name="Zhang Y."/>
            <person name="Huang X."/>
            <person name="Su Z."/>
            <person name="Tong W."/>
            <person name="Li J."/>
            <person name="Tong Z."/>
            <person name="Li S."/>
            <person name="Ye J."/>
            <person name="Wang L."/>
            <person name="Fang L."/>
            <person name="Lei T."/>
            <person name="Chen C."/>
            <person name="Chen H."/>
            <person name="Xu Z."/>
            <person name="Li H."/>
            <person name="Huang H."/>
            <person name="Zhang F."/>
            <person name="Xu H."/>
            <person name="Li N."/>
            <person name="Zhao C."/>
            <person name="Li S."/>
            <person name="Dong L."/>
            <person name="Huang Y."/>
            <person name="Li L."/>
            <person name="Xi Y."/>
            <person name="Qi Q."/>
            <person name="Li W."/>
            <person name="Zhang B."/>
            <person name="Hu W."/>
            <person name="Zhang Y."/>
            <person name="Tian X."/>
            <person name="Jiao Y."/>
            <person name="Liang X."/>
            <person name="Jin J."/>
            <person name="Gao L."/>
            <person name="Zheng W."/>
            <person name="Hao B."/>
            <person name="Liu S."/>
            <person name="Wang W."/>
            <person name="Yuan L."/>
            <person name="Cao M."/>
            <person name="McDermott J."/>
            <person name="Samudrala R."/>
            <person name="Wang J."/>
            <person name="Wong G.K."/>
            <person name="Yang H."/>
        </authorList>
    </citation>
    <scope>NUCLEOTIDE SEQUENCE [LARGE SCALE GENOMIC DNA]</scope>
    <source>
        <strain evidence="3">cv. 93-11</strain>
    </source>
</reference>
<dbReference type="AlphaFoldDB" id="A2XV96"/>
<sequence length="113" mass="12370">MGRLTVAAAVAAWAIPLAALVASIVPDPYMAEVSEDRSKAYNAADLGEVRESEGFFFLNGFQVALEFLCKEDRYNVIDVKEVVLSVIESTPVLHLIDPKRIKFLAENLAGKES</sequence>
<keyword evidence="3" id="KW-1185">Reference proteome</keyword>
<evidence type="ECO:0000313" key="2">
    <source>
        <dbReference type="EMBL" id="EAY94756.1"/>
    </source>
</evidence>
<dbReference type="Proteomes" id="UP000007015">
    <property type="component" value="Chromosome 4"/>
</dbReference>
<protein>
    <submittedName>
        <fullName evidence="2">Uncharacterized protein</fullName>
    </submittedName>
</protein>
<dbReference type="HOGENOM" id="CLU_2137643_0_0_1"/>
<proteinExistence type="predicted"/>
<feature type="signal peptide" evidence="1">
    <location>
        <begin position="1"/>
        <end position="23"/>
    </location>
</feature>
<feature type="chain" id="PRO_5002648585" evidence="1">
    <location>
        <begin position="24"/>
        <end position="113"/>
    </location>
</feature>
<keyword evidence="1" id="KW-0732">Signal</keyword>
<dbReference type="EMBL" id="CM000129">
    <property type="protein sequence ID" value="EAY94756.1"/>
    <property type="molecule type" value="Genomic_DNA"/>
</dbReference>
<gene>
    <name evidence="2" type="ORF">OsI_16536</name>
</gene>
<name>A2XV96_ORYSI</name>
<accession>A2XV96</accession>
<organism evidence="2 3">
    <name type="scientific">Oryza sativa subsp. indica</name>
    <name type="common">Rice</name>
    <dbReference type="NCBI Taxonomy" id="39946"/>
    <lineage>
        <taxon>Eukaryota</taxon>
        <taxon>Viridiplantae</taxon>
        <taxon>Streptophyta</taxon>
        <taxon>Embryophyta</taxon>
        <taxon>Tracheophyta</taxon>
        <taxon>Spermatophyta</taxon>
        <taxon>Magnoliopsida</taxon>
        <taxon>Liliopsida</taxon>
        <taxon>Poales</taxon>
        <taxon>Poaceae</taxon>
        <taxon>BOP clade</taxon>
        <taxon>Oryzoideae</taxon>
        <taxon>Oryzeae</taxon>
        <taxon>Oryzinae</taxon>
        <taxon>Oryza</taxon>
        <taxon>Oryza sativa</taxon>
    </lineage>
</organism>
<evidence type="ECO:0000313" key="3">
    <source>
        <dbReference type="Proteomes" id="UP000007015"/>
    </source>
</evidence>
<dbReference type="Gramene" id="BGIOSGA014774-TA">
    <property type="protein sequence ID" value="BGIOSGA014774-PA"/>
    <property type="gene ID" value="BGIOSGA014774"/>
</dbReference>
<evidence type="ECO:0000256" key="1">
    <source>
        <dbReference type="SAM" id="SignalP"/>
    </source>
</evidence>